<organism evidence="1">
    <name type="scientific">Lysinibacillus sphaericus</name>
    <name type="common">Bacillus sphaericus</name>
    <dbReference type="NCBI Taxonomy" id="1421"/>
    <lineage>
        <taxon>Bacteria</taxon>
        <taxon>Bacillati</taxon>
        <taxon>Bacillota</taxon>
        <taxon>Bacilli</taxon>
        <taxon>Bacillales</taxon>
        <taxon>Bacillaceae</taxon>
        <taxon>Lysinibacillus</taxon>
    </lineage>
</organism>
<dbReference type="EMBL" id="MT075580">
    <property type="protein sequence ID" value="QIS31239.1"/>
    <property type="molecule type" value="Genomic_DNA"/>
</dbReference>
<sequence>MEDQLMLFDIDSFATSQKTVVEEVINEVVVTTNPLGNLMERLNAVEITTDNRISEIELDYCKKIEAVYLDSKQVLEDVLSSLTTVFDRQKNVKINGKDLYYLSEFEDIYYVEKRLTYIYGRFVSDITCFFAQRHNVTISSDDIKKKYSYETITYSLIVDEIFEQLGGLNFKEKAIEEIKTNSRKIVYQKDKIIVNRNKMSIDDLIWWNSYAYDGRKELDYSDSNLRSLFIALSHFIDDREKMLWQLKNIYAALRKGDKQYDIFSKYEINIGCLVSFKVFKNRKVELVFSDNTSAETFKNEYLL</sequence>
<protein>
    <submittedName>
        <fullName evidence="1">Uncharacterized protein</fullName>
    </submittedName>
</protein>
<evidence type="ECO:0000313" key="1">
    <source>
        <dbReference type="EMBL" id="QIS31239.1"/>
    </source>
</evidence>
<geneLocation type="plasmid" evidence="1">
    <name>pSSII-1</name>
</geneLocation>
<keyword evidence="1" id="KW-0614">Plasmid</keyword>
<dbReference type="RefSeq" id="WP_031417320.1">
    <property type="nucleotide sequence ID" value="NZ_CP064071.1"/>
</dbReference>
<proteinExistence type="predicted"/>
<name>A0A6H0A1P8_LYSSH</name>
<reference evidence="1" key="1">
    <citation type="submission" date="2020-02" db="EMBL/GenBank/DDBJ databases">
        <authorList>
            <person name="Hu X."/>
            <person name="Yuan Z."/>
            <person name="Cheng J."/>
            <person name="Geng P."/>
        </authorList>
    </citation>
    <scope>NUCLEOTIDE SEQUENCE</scope>
    <source>
        <strain evidence="1">SSII-1</strain>
        <plasmid evidence="1">pSSII-1</plasmid>
    </source>
</reference>
<dbReference type="AlphaFoldDB" id="A0A6H0A1P8"/>
<accession>A0A6H0A1P8</accession>